<proteinExistence type="predicted"/>
<dbReference type="RefSeq" id="WP_282300256.1">
    <property type="nucleotide sequence ID" value="NZ_CP124616.1"/>
</dbReference>
<organism evidence="1 2">
    <name type="scientific">Tropicibacter oceani</name>
    <dbReference type="NCBI Taxonomy" id="3058420"/>
    <lineage>
        <taxon>Bacteria</taxon>
        <taxon>Pseudomonadati</taxon>
        <taxon>Pseudomonadota</taxon>
        <taxon>Alphaproteobacteria</taxon>
        <taxon>Rhodobacterales</taxon>
        <taxon>Roseobacteraceae</taxon>
        <taxon>Tropicibacter</taxon>
    </lineage>
</organism>
<reference evidence="1 2" key="1">
    <citation type="submission" date="2023-05" db="EMBL/GenBank/DDBJ databases">
        <title>YMD87, complete Genome.</title>
        <authorList>
            <person name="Zhang J."/>
            <person name="Xu X."/>
        </authorList>
    </citation>
    <scope>NUCLEOTIDE SEQUENCE [LARGE SCALE GENOMIC DNA]</scope>
    <source>
        <strain evidence="1 2">YMD87</strain>
    </source>
</reference>
<sequence>MSTIRSLLYVIAAILGLALAAGPVAAQSRSDIFHKPWTPLSASEQARFVRAVGLEKSIGVPADWLSLGQQPLSWSPGASLIRVHGDWQPGGLFLYFLRDKAGKYAQLTGASPVIHTHNAAYPPLLTAQTVRDYIWFFGFFVRGADGPFLPVETAKDTFLPKGITKGDFAAGYKSAYDIPRPMKCTPAKGKHLFTCDVLIMYSNAMFEAVMQVQPSGMIAMSGDTPVAADMNFKIAAPITLAAVGSSFRKPSAPPKAPANPTVSGLPADAQRIHDALTQGKPLKLDGTTTPFLAGMASSMLERCGLPRNSAARLRLQAFTASSSITAMMGGDYSNRNIGTAMKSAAQQQAMLAAGATVTNQLGCGDALDALGNRISEIIKANSAQGSRFVDSCEPVHGRRSCTCLANLARPVIPGIASRTYHRSDIAELIERNPMTALMVAMSCGIVNY</sequence>
<dbReference type="Proteomes" id="UP001241605">
    <property type="component" value="Chromosome"/>
</dbReference>
<evidence type="ECO:0000313" key="1">
    <source>
        <dbReference type="EMBL" id="WGW03626.1"/>
    </source>
</evidence>
<accession>A0ABY8QG74</accession>
<gene>
    <name evidence="1" type="ORF">QF118_17165</name>
</gene>
<dbReference type="EMBL" id="CP124616">
    <property type="protein sequence ID" value="WGW03626.1"/>
    <property type="molecule type" value="Genomic_DNA"/>
</dbReference>
<keyword evidence="2" id="KW-1185">Reference proteome</keyword>
<evidence type="ECO:0000313" key="2">
    <source>
        <dbReference type="Proteomes" id="UP001241605"/>
    </source>
</evidence>
<name>A0ABY8QG74_9RHOB</name>
<protein>
    <submittedName>
        <fullName evidence="1">Uncharacterized protein</fullName>
    </submittedName>
</protein>